<keyword evidence="3" id="KW-1185">Reference proteome</keyword>
<dbReference type="Proteomes" id="UP000011115">
    <property type="component" value="Unassembled WGS sequence"/>
</dbReference>
<dbReference type="Gramene" id="PGSC0003DMT400096549">
    <property type="protein sequence ID" value="PGSC0003DMT400096549"/>
    <property type="gene ID" value="PGSC0003DMG400046120"/>
</dbReference>
<evidence type="ECO:0000313" key="2">
    <source>
        <dbReference type="EnsemblPlants" id="PGSC0003DMT400096549"/>
    </source>
</evidence>
<proteinExistence type="predicted"/>
<sequence>MDMIVLGFDKGLPVKVPPMLLLDSTKIGRLTLKLKEEMVGDIHYLLVLNKGFANTYAKGREGRKAPPSGSGPSSPKKNIFYALQTRQEQEGFPDVVTGVLKVFHLDVYAFFDPALKAKEQGKDTTGQKGNNKPKEWRRAILVIAKTTRRSAEWPASPSNFTVHHV</sequence>
<feature type="compositionally biased region" description="Low complexity" evidence="1">
    <location>
        <begin position="66"/>
        <end position="75"/>
    </location>
</feature>
<dbReference type="AlphaFoldDB" id="M1DYP7"/>
<dbReference type="EnsemblPlants" id="PGSC0003DMT400096549">
    <property type="protein sequence ID" value="PGSC0003DMT400096549"/>
    <property type="gene ID" value="PGSC0003DMG400046120"/>
</dbReference>
<dbReference type="HOGENOM" id="CLU_1613712_0_0_1"/>
<organism evidence="2 3">
    <name type="scientific">Solanum tuberosum</name>
    <name type="common">Potato</name>
    <dbReference type="NCBI Taxonomy" id="4113"/>
    <lineage>
        <taxon>Eukaryota</taxon>
        <taxon>Viridiplantae</taxon>
        <taxon>Streptophyta</taxon>
        <taxon>Embryophyta</taxon>
        <taxon>Tracheophyta</taxon>
        <taxon>Spermatophyta</taxon>
        <taxon>Magnoliopsida</taxon>
        <taxon>eudicotyledons</taxon>
        <taxon>Gunneridae</taxon>
        <taxon>Pentapetalae</taxon>
        <taxon>asterids</taxon>
        <taxon>lamiids</taxon>
        <taxon>Solanales</taxon>
        <taxon>Solanaceae</taxon>
        <taxon>Solanoideae</taxon>
        <taxon>Solaneae</taxon>
        <taxon>Solanum</taxon>
    </lineage>
</organism>
<protein>
    <submittedName>
        <fullName evidence="2">Uncharacterized protein</fullName>
    </submittedName>
</protein>
<dbReference type="PaxDb" id="4113-PGSC0003DMT400096549"/>
<reference evidence="3" key="1">
    <citation type="journal article" date="2011" name="Nature">
        <title>Genome sequence and analysis of the tuber crop potato.</title>
        <authorList>
            <consortium name="The Potato Genome Sequencing Consortium"/>
        </authorList>
    </citation>
    <scope>NUCLEOTIDE SEQUENCE [LARGE SCALE GENOMIC DNA]</scope>
    <source>
        <strain evidence="3">cv. DM1-3 516 R44</strain>
    </source>
</reference>
<accession>M1DYP7</accession>
<evidence type="ECO:0000313" key="3">
    <source>
        <dbReference type="Proteomes" id="UP000011115"/>
    </source>
</evidence>
<evidence type="ECO:0000256" key="1">
    <source>
        <dbReference type="SAM" id="MobiDB-lite"/>
    </source>
</evidence>
<dbReference type="InParanoid" id="M1DYP7"/>
<reference evidence="2" key="2">
    <citation type="submission" date="2015-06" db="UniProtKB">
        <authorList>
            <consortium name="EnsemblPlants"/>
        </authorList>
    </citation>
    <scope>IDENTIFICATION</scope>
    <source>
        <strain evidence="2">DM1-3 516 R44</strain>
    </source>
</reference>
<feature type="region of interest" description="Disordered" evidence="1">
    <location>
        <begin position="58"/>
        <end position="77"/>
    </location>
</feature>
<name>M1DYP7_SOLTU</name>